<dbReference type="PROSITE" id="PS51257">
    <property type="entry name" value="PROKAR_LIPOPROTEIN"/>
    <property type="match status" value="1"/>
</dbReference>
<name>A0A0K1E652_CHOCO</name>
<dbReference type="AlphaFoldDB" id="A0A0K1E652"/>
<reference evidence="1 2" key="1">
    <citation type="submission" date="2015-07" db="EMBL/GenBank/DDBJ databases">
        <title>Genome analysis of myxobacterium Chondromyces crocatus Cm c5 reveals a high potential for natural compound synthesis and the genetic basis for the loss of fruiting body formation.</title>
        <authorList>
            <person name="Zaburannyi N."/>
            <person name="Bunk B."/>
            <person name="Maier J."/>
            <person name="Overmann J."/>
            <person name="Mueller R."/>
        </authorList>
    </citation>
    <scope>NUCLEOTIDE SEQUENCE [LARGE SCALE GENOMIC DNA]</scope>
    <source>
        <strain evidence="1 2">Cm c5</strain>
    </source>
</reference>
<dbReference type="OrthoDB" id="5485686at2"/>
<evidence type="ECO:0000313" key="2">
    <source>
        <dbReference type="Proteomes" id="UP000067626"/>
    </source>
</evidence>
<protein>
    <recommendedName>
        <fullName evidence="3">Lipoprotein</fullName>
    </recommendedName>
</protein>
<dbReference type="STRING" id="52.CMC5_004740"/>
<sequence length="416" mass="44176">MRRAWLAAASLLASGCVPELGDAPFACGSAGPCPEGYTCQATVCMREGAAPGPARPARVTWINAAELHWVERAGGGAALVVNDGFSPDAHGLYEILVSPDGEVGAPRLLFGYGDEMPIASSVVALDDSRYAVAMLRFPRVDEDAMTLEVLAVDREPPEGTSPGVESLHREQERFLGGVEPPYIGAVARRGMIDVAWTRPSEGGRLEVLRIERSGSVWSRTMAMRQPLPDEILPLSGDCTLWRSSEDELSVRVGFESFAVGHVDTSGALSPPLRVEGVPLYALGGEMLVMRRGAYDERSRSYPVSFAHLGADGQVLGEAPGGVLQAAMEPFTGTPHAQGALVTPLAADASFTTFDVGFWTPGAAAPVPVARVERTSTNEIYSARAFAADGKAYVAWTEFHESLMDLWVSTASLEGGL</sequence>
<evidence type="ECO:0008006" key="3">
    <source>
        <dbReference type="Google" id="ProtNLM"/>
    </source>
</evidence>
<evidence type="ECO:0000313" key="1">
    <source>
        <dbReference type="EMBL" id="AKT36361.1"/>
    </source>
</evidence>
<dbReference type="Proteomes" id="UP000067626">
    <property type="component" value="Chromosome"/>
</dbReference>
<proteinExistence type="predicted"/>
<keyword evidence="2" id="KW-1185">Reference proteome</keyword>
<gene>
    <name evidence="1" type="ORF">CMC5_004740</name>
</gene>
<dbReference type="EMBL" id="CP012159">
    <property type="protein sequence ID" value="AKT36361.1"/>
    <property type="molecule type" value="Genomic_DNA"/>
</dbReference>
<accession>A0A0K1E652</accession>
<organism evidence="1 2">
    <name type="scientific">Chondromyces crocatus</name>
    <dbReference type="NCBI Taxonomy" id="52"/>
    <lineage>
        <taxon>Bacteria</taxon>
        <taxon>Pseudomonadati</taxon>
        <taxon>Myxococcota</taxon>
        <taxon>Polyangia</taxon>
        <taxon>Polyangiales</taxon>
        <taxon>Polyangiaceae</taxon>
        <taxon>Chondromyces</taxon>
    </lineage>
</organism>
<dbReference type="KEGG" id="ccro:CMC5_004740"/>
<dbReference type="RefSeq" id="WP_050428888.1">
    <property type="nucleotide sequence ID" value="NZ_CP012159.1"/>
</dbReference>